<evidence type="ECO:0000313" key="2">
    <source>
        <dbReference type="EMBL" id="PPA73529.1"/>
    </source>
</evidence>
<dbReference type="PANTHER" id="PTHR43591:SF24">
    <property type="entry name" value="2-METHOXY-6-POLYPRENYL-1,4-BENZOQUINOL METHYLASE, MITOCHONDRIAL"/>
    <property type="match status" value="1"/>
</dbReference>
<keyword evidence="2" id="KW-0489">Methyltransferase</keyword>
<dbReference type="PANTHER" id="PTHR43591">
    <property type="entry name" value="METHYLTRANSFERASE"/>
    <property type="match status" value="1"/>
</dbReference>
<proteinExistence type="predicted"/>
<dbReference type="OrthoDB" id="9795634at2"/>
<dbReference type="Gene3D" id="3.40.50.150">
    <property type="entry name" value="Vaccinia Virus protein VP39"/>
    <property type="match status" value="1"/>
</dbReference>
<gene>
    <name evidence="2" type="ORF">C4E15_24655</name>
</gene>
<dbReference type="InterPro" id="IPR029063">
    <property type="entry name" value="SAM-dependent_MTases_sf"/>
</dbReference>
<dbReference type="SUPFAM" id="SSF53335">
    <property type="entry name" value="S-adenosyl-L-methionine-dependent methyltransferases"/>
    <property type="match status" value="1"/>
</dbReference>
<evidence type="ECO:0000259" key="1">
    <source>
        <dbReference type="Pfam" id="PF13649"/>
    </source>
</evidence>
<reference evidence="2 3" key="1">
    <citation type="submission" date="2018-02" db="EMBL/GenBank/DDBJ databases">
        <title>Draft Genome of Achromobacter spanius stain 6.</title>
        <authorList>
            <person name="Gunasekera T.S."/>
            <person name="Radwan O."/>
            <person name="Ruiz O.N."/>
        </authorList>
    </citation>
    <scope>NUCLEOTIDE SEQUENCE [LARGE SCALE GENOMIC DNA]</scope>
    <source>
        <strain evidence="2 3">6</strain>
    </source>
</reference>
<comment type="caution">
    <text evidence="2">The sequence shown here is derived from an EMBL/GenBank/DDBJ whole genome shotgun (WGS) entry which is preliminary data.</text>
</comment>
<evidence type="ECO:0000313" key="3">
    <source>
        <dbReference type="Proteomes" id="UP000239990"/>
    </source>
</evidence>
<organism evidence="2 3">
    <name type="scientific">Achromobacter spanius</name>
    <dbReference type="NCBI Taxonomy" id="217203"/>
    <lineage>
        <taxon>Bacteria</taxon>
        <taxon>Pseudomonadati</taxon>
        <taxon>Pseudomonadota</taxon>
        <taxon>Betaproteobacteria</taxon>
        <taxon>Burkholderiales</taxon>
        <taxon>Alcaligenaceae</taxon>
        <taxon>Achromobacter</taxon>
    </lineage>
</organism>
<dbReference type="CDD" id="cd02440">
    <property type="entry name" value="AdoMet_MTases"/>
    <property type="match status" value="1"/>
</dbReference>
<dbReference type="GO" id="GO:0008168">
    <property type="term" value="F:methyltransferase activity"/>
    <property type="evidence" value="ECO:0007669"/>
    <property type="project" value="UniProtKB-KW"/>
</dbReference>
<dbReference type="AlphaFoldDB" id="A0A2S5GKK9"/>
<feature type="domain" description="Methyltransferase" evidence="1">
    <location>
        <begin position="62"/>
        <end position="154"/>
    </location>
</feature>
<dbReference type="Proteomes" id="UP000239990">
    <property type="component" value="Unassembled WGS sequence"/>
</dbReference>
<dbReference type="EMBL" id="PREU01000014">
    <property type="protein sequence ID" value="PPA73529.1"/>
    <property type="molecule type" value="Genomic_DNA"/>
</dbReference>
<accession>A0A2S5GKK9</accession>
<protein>
    <submittedName>
        <fullName evidence="2">SAM-dependent methyltransferase</fullName>
    </submittedName>
</protein>
<dbReference type="Pfam" id="PF13649">
    <property type="entry name" value="Methyltransf_25"/>
    <property type="match status" value="1"/>
</dbReference>
<name>A0A2S5GKK9_9BURK</name>
<dbReference type="GO" id="GO:0032259">
    <property type="term" value="P:methylation"/>
    <property type="evidence" value="ECO:0007669"/>
    <property type="project" value="UniProtKB-KW"/>
</dbReference>
<keyword evidence="2" id="KW-0808">Transferase</keyword>
<sequence>MSPTDIAAVPLAPAAAPPDLAAVKTRQQATWSCGDYAVVGTTLQIVGEQLCEAMDVRAGQKVLDVAAGNGNASLAAARRWCEVVATDYVPALLSRARERAAAERLKIEFQEADAEALPFAPGSFDAVMSTFGVMFTADQDKAAAELVRVCRAGGKIGMANWTPEGFVGQIFKTIGKHVPPPAGVKSPALWGTRARIDEMFGAHAKAIQAEPRHFVFRYRSPAHWLQVFKSYYGPVLKAFSILEPAAQAALESDLIAQIDRFNRSGDAGVVVPSEYLEIVITRQ</sequence>
<dbReference type="InterPro" id="IPR041698">
    <property type="entry name" value="Methyltransf_25"/>
</dbReference>
<dbReference type="RefSeq" id="WP_104145238.1">
    <property type="nucleotide sequence ID" value="NZ_PREU01000014.1"/>
</dbReference>